<dbReference type="Pfam" id="PF00583">
    <property type="entry name" value="Acetyltransf_1"/>
    <property type="match status" value="2"/>
</dbReference>
<dbReference type="Gene3D" id="3.40.630.30">
    <property type="match status" value="1"/>
</dbReference>
<dbReference type="InterPro" id="IPR000182">
    <property type="entry name" value="GNAT_dom"/>
</dbReference>
<dbReference type="PROSITE" id="PS51186">
    <property type="entry name" value="GNAT"/>
    <property type="match status" value="1"/>
</dbReference>
<dbReference type="AlphaFoldDB" id="F6FW89"/>
<dbReference type="HOGENOM" id="CLU_043786_1_0_11"/>
<dbReference type="EMBL" id="CP002810">
    <property type="protein sequence ID" value="AEG45633.1"/>
    <property type="molecule type" value="Genomic_DNA"/>
</dbReference>
<proteinExistence type="predicted"/>
<dbReference type="CDD" id="cd04301">
    <property type="entry name" value="NAT_SF"/>
    <property type="match status" value="1"/>
</dbReference>
<evidence type="ECO:0000259" key="1">
    <source>
        <dbReference type="PROSITE" id="PS51186"/>
    </source>
</evidence>
<dbReference type="KEGG" id="iva:Isova_2950"/>
<dbReference type="RefSeq" id="WP_013840023.1">
    <property type="nucleotide sequence ID" value="NC_015588.1"/>
</dbReference>
<dbReference type="Proteomes" id="UP000009236">
    <property type="component" value="Chromosome"/>
</dbReference>
<protein>
    <submittedName>
        <fullName evidence="2">GCN5-related N-acetyltransferase</fullName>
    </submittedName>
</protein>
<dbReference type="eggNOG" id="COG0456">
    <property type="taxonomic scope" value="Bacteria"/>
</dbReference>
<dbReference type="STRING" id="743718.Isova_2950"/>
<keyword evidence="2" id="KW-0808">Transferase</keyword>
<dbReference type="GO" id="GO:0016747">
    <property type="term" value="F:acyltransferase activity, transferring groups other than amino-acyl groups"/>
    <property type="evidence" value="ECO:0007669"/>
    <property type="project" value="InterPro"/>
</dbReference>
<dbReference type="InterPro" id="IPR016181">
    <property type="entry name" value="Acyl_CoA_acyltransferase"/>
</dbReference>
<evidence type="ECO:0000313" key="2">
    <source>
        <dbReference type="EMBL" id="AEG45633.1"/>
    </source>
</evidence>
<reference evidence="2 3" key="1">
    <citation type="submission" date="2011-05" db="EMBL/GenBank/DDBJ databases">
        <title>Complete sequence of Isoptericola variabilis 225.</title>
        <authorList>
            <consortium name="US DOE Joint Genome Institute"/>
            <person name="Lucas S."/>
            <person name="Han J."/>
            <person name="Lapidus A."/>
            <person name="Cheng J.-F."/>
            <person name="Goodwin L."/>
            <person name="Pitluck S."/>
            <person name="Peters L."/>
            <person name="Mikhailova N."/>
            <person name="Zeytun A."/>
            <person name="Han C."/>
            <person name="Tapia R."/>
            <person name="Land M."/>
            <person name="Hauser L."/>
            <person name="Kyrpides N."/>
            <person name="Ivanova N."/>
            <person name="Pagani I."/>
            <person name="Siebers A."/>
            <person name="Allgaier M."/>
            <person name="Thelen M."/>
            <person name="Hugenholtz P."/>
            <person name="Gladden J."/>
            <person name="Woyke T."/>
        </authorList>
    </citation>
    <scope>NUCLEOTIDE SEQUENCE [LARGE SCALE GENOMIC DNA]</scope>
    <source>
        <strain evidence="3">225</strain>
    </source>
</reference>
<dbReference type="SUPFAM" id="SSF55729">
    <property type="entry name" value="Acyl-CoA N-acyltransferases (Nat)"/>
    <property type="match status" value="2"/>
</dbReference>
<organism evidence="3">
    <name type="scientific">Isoptericola variabilis (strain 225)</name>
    <dbReference type="NCBI Taxonomy" id="743718"/>
    <lineage>
        <taxon>Bacteria</taxon>
        <taxon>Bacillati</taxon>
        <taxon>Actinomycetota</taxon>
        <taxon>Actinomycetes</taxon>
        <taxon>Micrococcales</taxon>
        <taxon>Promicromonosporaceae</taxon>
        <taxon>Isoptericola</taxon>
    </lineage>
</organism>
<evidence type="ECO:0000313" key="3">
    <source>
        <dbReference type="Proteomes" id="UP000009236"/>
    </source>
</evidence>
<gene>
    <name evidence="2" type="ordered locus">Isova_2950</name>
</gene>
<feature type="domain" description="N-acetyltransferase" evidence="1">
    <location>
        <begin position="32"/>
        <end position="209"/>
    </location>
</feature>
<accession>F6FW89</accession>
<name>F6FW89_ISOV2</name>
<sequence>MTTTPARTEAATTTWRVLPAPHATSLEQPEAWAYRGIAAVESAATTAEFGDDDIAPRAIDVLVGMKHQQYVRRERLVAVEDGPDGAPTVVGHGVLFLPLADNRHLAEIRVVVAPNHRRRGIGSALYERLRRRAEEEGRTTLLGEVEFAAEPDADDPDALRPPSGNGLVSADLPGMAFGRRQGLGLELVARRSALDLPLPGGAAERFEAEARAVAGEEYRTHTWVDAIPDEWIDQYAALEQRLSVDEPNAGLDLEPEVWDAARVRMVLDQNAERDQGFVVTVAEHVPTGELAGMTTLVWRRDRPACTEQESTVVLPEHRGHRLGMLVKAVNLRAHARLRPETRRIYTWNNEDNAHMLAINVALGFRPAGGSAELQARLADLPPAT</sequence>
<keyword evidence="3" id="KW-1185">Reference proteome</keyword>